<name>A0A212F896_DANPL</name>
<protein>
    <submittedName>
        <fullName evidence="1">Uncharacterized protein</fullName>
    </submittedName>
</protein>
<sequence length="16" mass="1680">MALAIRTLLPGLGLLQ</sequence>
<keyword evidence="2" id="KW-1185">Reference proteome</keyword>
<reference evidence="1 2" key="1">
    <citation type="journal article" date="2011" name="Cell">
        <title>The monarch butterfly genome yields insights into long-distance migration.</title>
        <authorList>
            <person name="Zhan S."/>
            <person name="Merlin C."/>
            <person name="Boore J.L."/>
            <person name="Reppert S.M."/>
        </authorList>
    </citation>
    <scope>NUCLEOTIDE SEQUENCE [LARGE SCALE GENOMIC DNA]</scope>
    <source>
        <strain evidence="1">F-2</strain>
    </source>
</reference>
<dbReference type="InParanoid" id="A0A212F896"/>
<dbReference type="Proteomes" id="UP000007151">
    <property type="component" value="Unassembled WGS sequence"/>
</dbReference>
<accession>A0A212F896</accession>
<gene>
    <name evidence="1" type="ORF">KGM_202387A</name>
</gene>
<proteinExistence type="predicted"/>
<evidence type="ECO:0000313" key="1">
    <source>
        <dbReference type="EMBL" id="OWR49938.1"/>
    </source>
</evidence>
<dbReference type="KEGG" id="dpl:KGM_202387A"/>
<feature type="non-terminal residue" evidence="1">
    <location>
        <position position="16"/>
    </location>
</feature>
<dbReference type="EMBL" id="AGBW02009779">
    <property type="protein sequence ID" value="OWR49938.1"/>
    <property type="molecule type" value="Genomic_DNA"/>
</dbReference>
<evidence type="ECO:0000313" key="2">
    <source>
        <dbReference type="Proteomes" id="UP000007151"/>
    </source>
</evidence>
<comment type="caution">
    <text evidence="1">The sequence shown here is derived from an EMBL/GenBank/DDBJ whole genome shotgun (WGS) entry which is preliminary data.</text>
</comment>
<organism evidence="1 2">
    <name type="scientific">Danaus plexippus plexippus</name>
    <dbReference type="NCBI Taxonomy" id="278856"/>
    <lineage>
        <taxon>Eukaryota</taxon>
        <taxon>Metazoa</taxon>
        <taxon>Ecdysozoa</taxon>
        <taxon>Arthropoda</taxon>
        <taxon>Hexapoda</taxon>
        <taxon>Insecta</taxon>
        <taxon>Pterygota</taxon>
        <taxon>Neoptera</taxon>
        <taxon>Endopterygota</taxon>
        <taxon>Lepidoptera</taxon>
        <taxon>Glossata</taxon>
        <taxon>Ditrysia</taxon>
        <taxon>Papilionoidea</taxon>
        <taxon>Nymphalidae</taxon>
        <taxon>Danainae</taxon>
        <taxon>Danaini</taxon>
        <taxon>Danaina</taxon>
        <taxon>Danaus</taxon>
        <taxon>Danaus</taxon>
    </lineage>
</organism>
<dbReference type="AlphaFoldDB" id="A0A212F896"/>